<name>A0A7C9IZZ3_9ACTN</name>
<feature type="transmembrane region" description="Helical" evidence="7">
    <location>
        <begin position="284"/>
        <end position="312"/>
    </location>
</feature>
<feature type="transmembrane region" description="Helical" evidence="7">
    <location>
        <begin position="238"/>
        <end position="263"/>
    </location>
</feature>
<feature type="transmembrane region" description="Helical" evidence="7">
    <location>
        <begin position="403"/>
        <end position="427"/>
    </location>
</feature>
<evidence type="ECO:0000256" key="3">
    <source>
        <dbReference type="ARBA" id="ARBA00022692"/>
    </source>
</evidence>
<feature type="domain" description="ABC3 transporter permease C-terminal" evidence="8">
    <location>
        <begin position="662"/>
        <end position="773"/>
    </location>
</feature>
<keyword evidence="2" id="KW-1003">Cell membrane</keyword>
<keyword evidence="5 7" id="KW-0472">Membrane</keyword>
<evidence type="ECO:0000313" key="10">
    <source>
        <dbReference type="Proteomes" id="UP000479526"/>
    </source>
</evidence>
<feature type="domain" description="ABC3 transporter permease C-terminal" evidence="8">
    <location>
        <begin position="242"/>
        <end position="361"/>
    </location>
</feature>
<evidence type="ECO:0000256" key="1">
    <source>
        <dbReference type="ARBA" id="ARBA00004651"/>
    </source>
</evidence>
<protein>
    <submittedName>
        <fullName evidence="9">FtsX-like permease family protein</fullName>
    </submittedName>
</protein>
<organism evidence="9 10">
    <name type="scientific">Herbidospora solisilvae</name>
    <dbReference type="NCBI Taxonomy" id="2696284"/>
    <lineage>
        <taxon>Bacteria</taxon>
        <taxon>Bacillati</taxon>
        <taxon>Actinomycetota</taxon>
        <taxon>Actinomycetes</taxon>
        <taxon>Streptosporangiales</taxon>
        <taxon>Streptosporangiaceae</taxon>
        <taxon>Herbidospora</taxon>
    </lineage>
</organism>
<feature type="transmembrane region" description="Helical" evidence="7">
    <location>
        <begin position="711"/>
        <end position="733"/>
    </location>
</feature>
<comment type="subcellular location">
    <subcellularLocation>
        <location evidence="1">Cell membrane</location>
        <topology evidence="1">Multi-pass membrane protein</topology>
    </subcellularLocation>
</comment>
<evidence type="ECO:0000256" key="7">
    <source>
        <dbReference type="SAM" id="Phobius"/>
    </source>
</evidence>
<dbReference type="PANTHER" id="PTHR30572">
    <property type="entry name" value="MEMBRANE COMPONENT OF TRANSPORTER-RELATED"/>
    <property type="match status" value="1"/>
</dbReference>
<keyword evidence="3 7" id="KW-0812">Transmembrane</keyword>
<dbReference type="RefSeq" id="WP_161477829.1">
    <property type="nucleotide sequence ID" value="NZ_WXEW01000001.1"/>
</dbReference>
<reference evidence="9 10" key="1">
    <citation type="submission" date="2020-01" db="EMBL/GenBank/DDBJ databases">
        <title>Herbidospora sp. NEAU-GS84 nov., a novel actinomycete isolated from soil.</title>
        <authorList>
            <person name="Han L."/>
        </authorList>
    </citation>
    <scope>NUCLEOTIDE SEQUENCE [LARGE SCALE GENOMIC DNA]</scope>
    <source>
        <strain evidence="9 10">NEAU-GS84</strain>
    </source>
</reference>
<dbReference type="InterPro" id="IPR050250">
    <property type="entry name" value="Macrolide_Exporter_MacB"/>
</dbReference>
<comment type="caution">
    <text evidence="9">The sequence shown here is derived from an EMBL/GenBank/DDBJ whole genome shotgun (WGS) entry which is preliminary data.</text>
</comment>
<keyword evidence="10" id="KW-1185">Reference proteome</keyword>
<evidence type="ECO:0000256" key="2">
    <source>
        <dbReference type="ARBA" id="ARBA00022475"/>
    </source>
</evidence>
<feature type="transmembrane region" description="Helical" evidence="7">
    <location>
        <begin position="324"/>
        <end position="351"/>
    </location>
</feature>
<dbReference type="Proteomes" id="UP000479526">
    <property type="component" value="Unassembled WGS sequence"/>
</dbReference>
<gene>
    <name evidence="9" type="ORF">GT755_01255</name>
</gene>
<evidence type="ECO:0000256" key="4">
    <source>
        <dbReference type="ARBA" id="ARBA00022989"/>
    </source>
</evidence>
<feature type="transmembrane region" description="Helical" evidence="7">
    <location>
        <begin position="753"/>
        <end position="773"/>
    </location>
</feature>
<dbReference type="GO" id="GO:0005886">
    <property type="term" value="C:plasma membrane"/>
    <property type="evidence" value="ECO:0007669"/>
    <property type="project" value="UniProtKB-SubCell"/>
</dbReference>
<evidence type="ECO:0000256" key="6">
    <source>
        <dbReference type="ARBA" id="ARBA00038076"/>
    </source>
</evidence>
<feature type="transmembrane region" description="Helical" evidence="7">
    <location>
        <begin position="655"/>
        <end position="676"/>
    </location>
</feature>
<comment type="similarity">
    <text evidence="6">Belongs to the ABC-4 integral membrane protein family.</text>
</comment>
<dbReference type="InterPro" id="IPR003838">
    <property type="entry name" value="ABC3_permease_C"/>
</dbReference>
<accession>A0A7C9IZZ3</accession>
<dbReference type="EMBL" id="WXEW01000001">
    <property type="protein sequence ID" value="NAS20307.1"/>
    <property type="molecule type" value="Genomic_DNA"/>
</dbReference>
<proteinExistence type="inferred from homology"/>
<dbReference type="GO" id="GO:0022857">
    <property type="term" value="F:transmembrane transporter activity"/>
    <property type="evidence" value="ECO:0007669"/>
    <property type="project" value="TreeGrafter"/>
</dbReference>
<keyword evidence="4 7" id="KW-1133">Transmembrane helix</keyword>
<dbReference type="PANTHER" id="PTHR30572:SF4">
    <property type="entry name" value="ABC TRANSPORTER PERMEASE YTRF"/>
    <property type="match status" value="1"/>
</dbReference>
<dbReference type="AlphaFoldDB" id="A0A7C9IZZ3"/>
<evidence type="ECO:0000259" key="8">
    <source>
        <dbReference type="Pfam" id="PF02687"/>
    </source>
</evidence>
<dbReference type="Pfam" id="PF02687">
    <property type="entry name" value="FtsX"/>
    <property type="match status" value="2"/>
</dbReference>
<feature type="transmembrane region" description="Helical" evidence="7">
    <location>
        <begin position="379"/>
        <end position="397"/>
    </location>
</feature>
<evidence type="ECO:0000313" key="9">
    <source>
        <dbReference type="EMBL" id="NAS20307.1"/>
    </source>
</evidence>
<evidence type="ECO:0000256" key="5">
    <source>
        <dbReference type="ARBA" id="ARBA00023136"/>
    </source>
</evidence>
<feature type="transmembrane region" description="Helical" evidence="7">
    <location>
        <begin position="460"/>
        <end position="481"/>
    </location>
</feature>
<sequence length="779" mass="79234">MLSFATVRERWQSFAGGFVVLSLGMALVSMSALALASAGPRVPDRLAGTPVFVSAPRLDRADGSFAPDRPWSPETVASLVEELSAIPGVAQAVPDRAFYAQPVIGGRPAPSERGHAWSTATLAPYRLTAGTAPRKGETVVDRSLGLTPGTEVSVLTARGPVTFTVSGTVDGPGVFLNDAEAAPLSTGVRAIGLVAEPGADVAAIAKAAGRFADVLTGDGRSVLESRDDERTRWIGMQILTGMAVLSALVSVLVVGSTFAVGVAQRRREFGLLRAVGATPRQIRAMVYGEALVVGVAATAAGVAAGALLAPVLGAVLVDVGFEPAGFAVALSPLPLAGSFAGGVVLTLVAVWSASRRAARVGPLEALREAEVDDRPMPRLRWITGLASCALGVASAVSSDGEGAFVMSGLVAAVGVIAGLALLSPVVVPPVAHYASWPFTRGRGAVGMLVRENARTAVRRTAATATPVLVTIGCAVLITGMVQTTAAGFAAVRATTIRADAVIVPDGTPGLTDVSGGESSLFSAVFEANGDPLSTIGATPELLKTAGDTSGPLDELRHDDRVLIAEWLAEDRGLRPGAVLPVSFEDGTSARLTVAGTVRNADADVLVSRDLLRSHDPAVLADEAYVVGTAPDPGPGARVVDVAAYAAEADAEEDRLVWIATLLLVVVSTAYAGVAIVNTMVMSAAGRVRDLEVLRLSGATPRQVRGTVAAESALVVLLGAGLGTVVALPALFGIRGAFAEAMNTDVPLVIPWPLIGGLVAVCLVLAAGASVLAATTKVGR</sequence>